<protein>
    <recommendedName>
        <fullName evidence="4">Apc15p protein-domain-containing protein</fullName>
    </recommendedName>
</protein>
<name>A0A9P4M7N9_9PEZI</name>
<evidence type="ECO:0000313" key="3">
    <source>
        <dbReference type="Proteomes" id="UP000799772"/>
    </source>
</evidence>
<evidence type="ECO:0000256" key="1">
    <source>
        <dbReference type="SAM" id="MobiDB-lite"/>
    </source>
</evidence>
<proteinExistence type="predicted"/>
<dbReference type="Proteomes" id="UP000799772">
    <property type="component" value="Unassembled WGS sequence"/>
</dbReference>
<dbReference type="InterPro" id="IPR008402">
    <property type="entry name" value="APC_su15/mnd2"/>
</dbReference>
<feature type="region of interest" description="Disordered" evidence="1">
    <location>
        <begin position="26"/>
        <end position="50"/>
    </location>
</feature>
<feature type="region of interest" description="Disordered" evidence="1">
    <location>
        <begin position="116"/>
        <end position="153"/>
    </location>
</feature>
<accession>A0A9P4M7N9</accession>
<dbReference type="GO" id="GO:0005680">
    <property type="term" value="C:anaphase-promoting complex"/>
    <property type="evidence" value="ECO:0007669"/>
    <property type="project" value="InterPro"/>
</dbReference>
<keyword evidence="3" id="KW-1185">Reference proteome</keyword>
<dbReference type="OrthoDB" id="5320532at2759"/>
<dbReference type="AlphaFoldDB" id="A0A9P4M7N9"/>
<feature type="compositionally biased region" description="Polar residues" evidence="1">
    <location>
        <begin position="39"/>
        <end position="50"/>
    </location>
</feature>
<feature type="region of interest" description="Disordered" evidence="1">
    <location>
        <begin position="202"/>
        <end position="285"/>
    </location>
</feature>
<feature type="compositionally biased region" description="Acidic residues" evidence="1">
    <location>
        <begin position="135"/>
        <end position="153"/>
    </location>
</feature>
<dbReference type="EMBL" id="ML978128">
    <property type="protein sequence ID" value="KAF2097512.1"/>
    <property type="molecule type" value="Genomic_DNA"/>
</dbReference>
<evidence type="ECO:0000313" key="2">
    <source>
        <dbReference type="EMBL" id="KAF2097512.1"/>
    </source>
</evidence>
<feature type="compositionally biased region" description="Acidic residues" evidence="1">
    <location>
        <begin position="230"/>
        <end position="242"/>
    </location>
</feature>
<sequence length="298" mass="32998">MLSLPLITPRDDVTIWLHPTHRQTNILDSTDSHEHPHAPNSSRRGQSRTHSALAQLVADENAIEQRKQNVRRFGAGWIRPPGIAKTYQATMDELAEREEQEMLARRDAQMQELANAQEMEARRQQALEGGGDMDGQGEVEGDEAGERDLDDDVPEAEDVTFNEESLLEGSIVAGEGDGTGVDLDADIDVDVDVERILDLEEAEMTGMLEDDRDLDDDVPEAGSYQHTDTELEDESTDEEEIGEASMVRMSGGRARQSMLSESDAQMMSSSFLSSSPAARQGLARGNAFRERLMQGRQQ</sequence>
<dbReference type="Pfam" id="PF05841">
    <property type="entry name" value="Apc15p"/>
    <property type="match status" value="1"/>
</dbReference>
<gene>
    <name evidence="2" type="ORF">NA57DRAFT_77769</name>
</gene>
<organism evidence="2 3">
    <name type="scientific">Rhizodiscina lignyota</name>
    <dbReference type="NCBI Taxonomy" id="1504668"/>
    <lineage>
        <taxon>Eukaryota</taxon>
        <taxon>Fungi</taxon>
        <taxon>Dikarya</taxon>
        <taxon>Ascomycota</taxon>
        <taxon>Pezizomycotina</taxon>
        <taxon>Dothideomycetes</taxon>
        <taxon>Pleosporomycetidae</taxon>
        <taxon>Aulographales</taxon>
        <taxon>Rhizodiscinaceae</taxon>
        <taxon>Rhizodiscina</taxon>
    </lineage>
</organism>
<evidence type="ECO:0008006" key="4">
    <source>
        <dbReference type="Google" id="ProtNLM"/>
    </source>
</evidence>
<feature type="compositionally biased region" description="Polar residues" evidence="1">
    <location>
        <begin position="257"/>
        <end position="267"/>
    </location>
</feature>
<dbReference type="GO" id="GO:0031145">
    <property type="term" value="P:anaphase-promoting complex-dependent catabolic process"/>
    <property type="evidence" value="ECO:0007669"/>
    <property type="project" value="InterPro"/>
</dbReference>
<feature type="compositionally biased region" description="Acidic residues" evidence="1">
    <location>
        <begin position="202"/>
        <end position="219"/>
    </location>
</feature>
<comment type="caution">
    <text evidence="2">The sequence shown here is derived from an EMBL/GenBank/DDBJ whole genome shotgun (WGS) entry which is preliminary data.</text>
</comment>
<reference evidence="2" key="1">
    <citation type="journal article" date="2020" name="Stud. Mycol.">
        <title>101 Dothideomycetes genomes: a test case for predicting lifestyles and emergence of pathogens.</title>
        <authorList>
            <person name="Haridas S."/>
            <person name="Albert R."/>
            <person name="Binder M."/>
            <person name="Bloem J."/>
            <person name="Labutti K."/>
            <person name="Salamov A."/>
            <person name="Andreopoulos B."/>
            <person name="Baker S."/>
            <person name="Barry K."/>
            <person name="Bills G."/>
            <person name="Bluhm B."/>
            <person name="Cannon C."/>
            <person name="Castanera R."/>
            <person name="Culley D."/>
            <person name="Daum C."/>
            <person name="Ezra D."/>
            <person name="Gonzalez J."/>
            <person name="Henrissat B."/>
            <person name="Kuo A."/>
            <person name="Liang C."/>
            <person name="Lipzen A."/>
            <person name="Lutzoni F."/>
            <person name="Magnuson J."/>
            <person name="Mondo S."/>
            <person name="Nolan M."/>
            <person name="Ohm R."/>
            <person name="Pangilinan J."/>
            <person name="Park H.-J."/>
            <person name="Ramirez L."/>
            <person name="Alfaro M."/>
            <person name="Sun H."/>
            <person name="Tritt A."/>
            <person name="Yoshinaga Y."/>
            <person name="Zwiers L.-H."/>
            <person name="Turgeon B."/>
            <person name="Goodwin S."/>
            <person name="Spatafora J."/>
            <person name="Crous P."/>
            <person name="Grigoriev I."/>
        </authorList>
    </citation>
    <scope>NUCLEOTIDE SEQUENCE</scope>
    <source>
        <strain evidence="2">CBS 133067</strain>
    </source>
</reference>